<proteinExistence type="predicted"/>
<sequence length="274" mass="29550">MVEEQNPPATTSGTSTDGWTTLIDTKWEIGGGIENYWCATKTFHEDLYINAFRPLGSTGTHHTLLLWASGSSPDSESVCGPTLDQSLLFASGVGTDDLVFPEGVALKIPAGTQLLLNLHLFNTTTDPLPGISGTLVKTLDPSEVKQEAEMIMPGAPGISVPPNSPGSVQGDCTFPGDATLMSVWPHMHKYGTHMRVTHQTGAGEVTLHDAPFSFTEQKNYPITPVQVLAGDRIHYECSYMNTTSKTLGFGTSSDDEMCFLGLYRYPKLASACQF</sequence>
<keyword evidence="4" id="KW-1185">Reference proteome</keyword>
<dbReference type="Pfam" id="PF03712">
    <property type="entry name" value="Cu2_monoox_C"/>
    <property type="match status" value="1"/>
</dbReference>
<dbReference type="EMBL" id="JAGTJJ010000005">
    <property type="protein sequence ID" value="MDC3981577.1"/>
    <property type="molecule type" value="Genomic_DNA"/>
</dbReference>
<accession>A0A9X4ASV0</accession>
<dbReference type="InterPro" id="IPR036939">
    <property type="entry name" value="Cu2_ascorb_mOase_N_sf"/>
</dbReference>
<dbReference type="GO" id="GO:0005507">
    <property type="term" value="F:copper ion binding"/>
    <property type="evidence" value="ECO:0007669"/>
    <property type="project" value="InterPro"/>
</dbReference>
<gene>
    <name evidence="3" type="ORF">KEG57_13775</name>
</gene>
<dbReference type="SUPFAM" id="SSF49742">
    <property type="entry name" value="PHM/PNGase F"/>
    <property type="match status" value="2"/>
</dbReference>
<organism evidence="3 4">
    <name type="scientific">Polyangium jinanense</name>
    <dbReference type="NCBI Taxonomy" id="2829994"/>
    <lineage>
        <taxon>Bacteria</taxon>
        <taxon>Pseudomonadati</taxon>
        <taxon>Myxococcota</taxon>
        <taxon>Polyangia</taxon>
        <taxon>Polyangiales</taxon>
        <taxon>Polyangiaceae</taxon>
        <taxon>Polyangium</taxon>
    </lineage>
</organism>
<dbReference type="RefSeq" id="WP_272458531.1">
    <property type="nucleotide sequence ID" value="NZ_JAGTJJ010000005.1"/>
</dbReference>
<protein>
    <recommendedName>
        <fullName evidence="2">Copper type II ascorbate-dependent monooxygenase C-terminal domain-containing protein</fullName>
    </recommendedName>
</protein>
<reference evidence="3 4" key="1">
    <citation type="submission" date="2021-04" db="EMBL/GenBank/DDBJ databases">
        <title>Genome analysis of Polyangium sp.</title>
        <authorList>
            <person name="Li Y."/>
            <person name="Wang J."/>
        </authorList>
    </citation>
    <scope>NUCLEOTIDE SEQUENCE [LARGE SCALE GENOMIC DNA]</scope>
    <source>
        <strain evidence="3 4">SDU14</strain>
    </source>
</reference>
<dbReference type="Gene3D" id="2.60.120.230">
    <property type="match status" value="1"/>
</dbReference>
<feature type="domain" description="Copper type II ascorbate-dependent monooxygenase C-terminal" evidence="2">
    <location>
        <begin position="158"/>
        <end position="269"/>
    </location>
</feature>
<dbReference type="GO" id="GO:0016715">
    <property type="term" value="F:oxidoreductase activity, acting on paired donors, with incorporation or reduction of molecular oxygen, reduced ascorbate as one donor, and incorporation of one atom of oxygen"/>
    <property type="evidence" value="ECO:0007669"/>
    <property type="project" value="InterPro"/>
</dbReference>
<dbReference type="InterPro" id="IPR008977">
    <property type="entry name" value="PHM/PNGase_F_dom_sf"/>
</dbReference>
<dbReference type="InterPro" id="IPR014784">
    <property type="entry name" value="Cu2_ascorb_mOase-like_C"/>
</dbReference>
<evidence type="ECO:0000256" key="1">
    <source>
        <dbReference type="ARBA" id="ARBA00023157"/>
    </source>
</evidence>
<dbReference type="Gene3D" id="2.60.120.310">
    <property type="entry name" value="Copper type II, ascorbate-dependent monooxygenase, N-terminal domain"/>
    <property type="match status" value="1"/>
</dbReference>
<dbReference type="AlphaFoldDB" id="A0A9X4ASV0"/>
<comment type="caution">
    <text evidence="3">The sequence shown here is derived from an EMBL/GenBank/DDBJ whole genome shotgun (WGS) entry which is preliminary data.</text>
</comment>
<keyword evidence="1" id="KW-1015">Disulfide bond</keyword>
<name>A0A9X4ASV0_9BACT</name>
<evidence type="ECO:0000259" key="2">
    <source>
        <dbReference type="Pfam" id="PF03712"/>
    </source>
</evidence>
<evidence type="ECO:0000313" key="3">
    <source>
        <dbReference type="EMBL" id="MDC3981577.1"/>
    </source>
</evidence>
<dbReference type="Proteomes" id="UP001151081">
    <property type="component" value="Unassembled WGS sequence"/>
</dbReference>
<evidence type="ECO:0000313" key="4">
    <source>
        <dbReference type="Proteomes" id="UP001151081"/>
    </source>
</evidence>
<dbReference type="InterPro" id="IPR024548">
    <property type="entry name" value="Cu2_monoox_C"/>
</dbReference>